<feature type="transmembrane region" description="Helical" evidence="1">
    <location>
        <begin position="38"/>
        <end position="58"/>
    </location>
</feature>
<keyword evidence="1" id="KW-0812">Transmembrane</keyword>
<keyword evidence="3" id="KW-1185">Reference proteome</keyword>
<name>A0A926F4E8_9BACT</name>
<dbReference type="RefSeq" id="WP_262432919.1">
    <property type="nucleotide sequence ID" value="NZ_JACRTF010000001.1"/>
</dbReference>
<keyword evidence="1" id="KW-1133">Transmembrane helix</keyword>
<sequence length="185" mass="21413">MIENRNYLQKYAMHFGTYMGAYWIFKFILFPLGFTIPFLSFLYLSLTLGVPFLGYHYAKTYRNKVCGGVISFAHACLFTLFMYMFASLLVAVAHYIYFQFIDHGFVLNEYSKLVDEASKILQRTDEEKEFIRNVIDTARTLTPVDFTMQFLSWDVIVGSLLAIPTGLFVMKRGNRAETPNITPQP</sequence>
<proteinExistence type="predicted"/>
<dbReference type="AlphaFoldDB" id="A0A926F4E8"/>
<feature type="transmembrane region" description="Helical" evidence="1">
    <location>
        <begin position="70"/>
        <end position="97"/>
    </location>
</feature>
<comment type="caution">
    <text evidence="2">The sequence shown here is derived from an EMBL/GenBank/DDBJ whole genome shotgun (WGS) entry which is preliminary data.</text>
</comment>
<gene>
    <name evidence="2" type="ORF">H8744_00290</name>
</gene>
<keyword evidence="1" id="KW-0472">Membrane</keyword>
<reference evidence="2" key="1">
    <citation type="submission" date="2020-08" db="EMBL/GenBank/DDBJ databases">
        <title>Genome public.</title>
        <authorList>
            <person name="Liu C."/>
            <person name="Sun Q."/>
        </authorList>
    </citation>
    <scope>NUCLEOTIDE SEQUENCE</scope>
    <source>
        <strain evidence="2">N12</strain>
    </source>
</reference>
<dbReference type="Proteomes" id="UP000651085">
    <property type="component" value="Unassembled WGS sequence"/>
</dbReference>
<dbReference type="EMBL" id="JACRTF010000001">
    <property type="protein sequence ID" value="MBC8591699.1"/>
    <property type="molecule type" value="Genomic_DNA"/>
</dbReference>
<evidence type="ECO:0000256" key="1">
    <source>
        <dbReference type="SAM" id="Phobius"/>
    </source>
</evidence>
<feature type="transmembrane region" description="Helical" evidence="1">
    <location>
        <begin position="150"/>
        <end position="170"/>
    </location>
</feature>
<accession>A0A926F4E8</accession>
<evidence type="ECO:0000313" key="3">
    <source>
        <dbReference type="Proteomes" id="UP000651085"/>
    </source>
</evidence>
<dbReference type="InterPro" id="IPR025250">
    <property type="entry name" value="DUF4199"/>
</dbReference>
<organism evidence="2 3">
    <name type="scientific">Jilunia laotingensis</name>
    <dbReference type="NCBI Taxonomy" id="2763675"/>
    <lineage>
        <taxon>Bacteria</taxon>
        <taxon>Pseudomonadati</taxon>
        <taxon>Bacteroidota</taxon>
        <taxon>Bacteroidia</taxon>
        <taxon>Bacteroidales</taxon>
        <taxon>Bacteroidaceae</taxon>
        <taxon>Jilunia</taxon>
    </lineage>
</organism>
<evidence type="ECO:0000313" key="2">
    <source>
        <dbReference type="EMBL" id="MBC8591699.1"/>
    </source>
</evidence>
<protein>
    <submittedName>
        <fullName evidence="2">DUF4199 domain-containing protein</fullName>
    </submittedName>
</protein>
<dbReference type="Pfam" id="PF13858">
    <property type="entry name" value="DUF4199"/>
    <property type="match status" value="1"/>
</dbReference>
<feature type="transmembrane region" description="Helical" evidence="1">
    <location>
        <begin position="12"/>
        <end position="32"/>
    </location>
</feature>